<feature type="transmembrane region" description="Helical" evidence="1">
    <location>
        <begin position="15"/>
        <end position="37"/>
    </location>
</feature>
<accession>A0A087M080</accession>
<keyword evidence="1" id="KW-1133">Transmembrane helix</keyword>
<proteinExistence type="predicted"/>
<evidence type="ECO:0000313" key="2">
    <source>
        <dbReference type="EMBL" id="KFL30283.1"/>
    </source>
</evidence>
<organism evidence="2 3">
    <name type="scientific">Devosia riboflavina</name>
    <dbReference type="NCBI Taxonomy" id="46914"/>
    <lineage>
        <taxon>Bacteria</taxon>
        <taxon>Pseudomonadati</taxon>
        <taxon>Pseudomonadota</taxon>
        <taxon>Alphaproteobacteria</taxon>
        <taxon>Hyphomicrobiales</taxon>
        <taxon>Devosiaceae</taxon>
        <taxon>Devosia</taxon>
    </lineage>
</organism>
<keyword evidence="1" id="KW-0472">Membrane</keyword>
<sequence length="210" mass="24692">MTDYLSIALDKDFGLSVHVNVVVVALLILALGIALLVRHYLFHRRLPEFEIEEAEFGLGDQKITLRANDLDRTVAYRVWVELSTRKIGLKIDPDDDVIDEIYNSWYEFFAVTRELIKDVPVVKVRQDSTKKIIQLSIEVLNTGLRPHLTKWQARFRRWYANQLERDKDSLEHPQDIQKRFPDYDQLVAEMLEVNQKLMAYRAKMYALVTQ</sequence>
<keyword evidence="1" id="KW-0812">Transmembrane</keyword>
<evidence type="ECO:0000313" key="3">
    <source>
        <dbReference type="Proteomes" id="UP000028981"/>
    </source>
</evidence>
<dbReference type="AlphaFoldDB" id="A0A087M080"/>
<dbReference type="Proteomes" id="UP000028981">
    <property type="component" value="Unassembled WGS sequence"/>
</dbReference>
<reference evidence="2 3" key="1">
    <citation type="submission" date="2014-08" db="EMBL/GenBank/DDBJ databases">
        <authorList>
            <person name="Hassan Y.I."/>
            <person name="Lepp D."/>
            <person name="Zhou T."/>
        </authorList>
    </citation>
    <scope>NUCLEOTIDE SEQUENCE [LARGE SCALE GENOMIC DNA]</scope>
    <source>
        <strain evidence="2 3">IFO13584</strain>
    </source>
</reference>
<dbReference type="EMBL" id="JQGC01000015">
    <property type="protein sequence ID" value="KFL30283.1"/>
    <property type="molecule type" value="Genomic_DNA"/>
</dbReference>
<dbReference type="STRING" id="46914.JP75_17100"/>
<gene>
    <name evidence="2" type="ORF">JP75_17100</name>
</gene>
<evidence type="ECO:0000256" key="1">
    <source>
        <dbReference type="SAM" id="Phobius"/>
    </source>
</evidence>
<name>A0A087M080_9HYPH</name>
<keyword evidence="3" id="KW-1185">Reference proteome</keyword>
<comment type="caution">
    <text evidence="2">The sequence shown here is derived from an EMBL/GenBank/DDBJ whole genome shotgun (WGS) entry which is preliminary data.</text>
</comment>
<protein>
    <submittedName>
        <fullName evidence="2">Uncharacterized protein</fullName>
    </submittedName>
</protein>